<sequence length="716" mass="77809">MALSVSLSVFAGLHGGTECDTGKRNARLLFRLKDANNGQEWICSYRIQTAKGSGLASAHTVPNYLEYCGVLLVGDCTEALLRDVLPAQLLNQGLHVFKWDYKPEDGLSLQESVKYLQVTPRNGEFDVKEAPLSNVTWVDDDMAEIARRGYTPIATTLMANLPLQNCEELELSADLLGLKRVEHMPAPLKSAVSGFLGDQLANYLSVENEGLTMDFTDVPVPKTTAGDVDAGYAHLAFGGPNGYRKHVLIYSVPPEREAEDAYVELELVLQTTCIVPSENVGDEPTEELAEASLQALRHVANLTFSSDAGRKSTEVCITPAGKRVRTDDEAAEKPASKGKGPSKGSKGKSASNRTRKPEASKHTKAKETTVLELLKDVGPFEVAVGKSTREVFLTATLDKTSGKITVSAGQAKPAPPQPDFEKAKVHVIAKAFVPGADKSNPVFPFGGATVNVLKLLRSTGDDVAECVTNTHVGTHLKLLLNVTSMCDQGVLFSPHQDGAVFPPWMSNKTARASLVRGHYQYYHYMQGGKNDSGWGCCYRSIQMVASWYLMQYATVKPVPAHDEIQRHLREKDPSHAGMVVGGSTWIGTVEAGYFINWYLQYGAKTFYLSDANEFRNYNGVIANHFATVGSPIIMGAGMYAYVIVGICIGAQAGKRWTPIVGDVAYLIADPHYVGEDSVKQIKAKGAVAWKKIDFISKAANGSFINLCCPQLDVYED</sequence>
<dbReference type="GO" id="GO:0071567">
    <property type="term" value="F:deUFMylase activity"/>
    <property type="evidence" value="ECO:0007669"/>
    <property type="project" value="TreeGrafter"/>
</dbReference>
<protein>
    <submittedName>
        <fullName evidence="4">Peptidase family c78 protein</fullName>
    </submittedName>
</protein>
<dbReference type="Pfam" id="PF07910">
    <property type="entry name" value="Peptidase_C78"/>
    <property type="match status" value="1"/>
</dbReference>
<accession>A0AAV4LMV9</accession>
<feature type="domain" description="UFSP1/2/DUB catalytic" evidence="3">
    <location>
        <begin position="512"/>
        <end position="707"/>
    </location>
</feature>
<dbReference type="PANTHER" id="PTHR48153">
    <property type="entry name" value="UFM1-SPECIFIC PROTEASE 2"/>
    <property type="match status" value="1"/>
</dbReference>
<evidence type="ECO:0000313" key="4">
    <source>
        <dbReference type="EMBL" id="GIX61366.1"/>
    </source>
</evidence>
<dbReference type="GeneID" id="94192849"/>
<dbReference type="Proteomes" id="UP001497744">
    <property type="component" value="Unassembled WGS sequence"/>
</dbReference>
<comment type="caution">
    <text evidence="4">The sequence shown here is derived from an EMBL/GenBank/DDBJ whole genome shotgun (WGS) entry which is preliminary data.</text>
</comment>
<evidence type="ECO:0000259" key="3">
    <source>
        <dbReference type="Pfam" id="PF07910"/>
    </source>
</evidence>
<evidence type="ECO:0000313" key="5">
    <source>
        <dbReference type="Proteomes" id="UP001497744"/>
    </source>
</evidence>
<reference evidence="4 5" key="1">
    <citation type="submission" date="2021-06" db="EMBL/GenBank/DDBJ databases">
        <title>Genome sequence of Babesia caballi.</title>
        <authorList>
            <person name="Yamagishi J."/>
            <person name="Kidaka T."/>
            <person name="Ochi A."/>
        </authorList>
    </citation>
    <scope>NUCLEOTIDE SEQUENCE [LARGE SCALE GENOMIC DNA]</scope>
    <source>
        <strain evidence="4">USDA-D6B2</strain>
    </source>
</reference>
<evidence type="ECO:0000256" key="2">
    <source>
        <dbReference type="SAM" id="MobiDB-lite"/>
    </source>
</evidence>
<dbReference type="EMBL" id="BPLF01000001">
    <property type="protein sequence ID" value="GIX61366.1"/>
    <property type="molecule type" value="Genomic_DNA"/>
</dbReference>
<name>A0AAV4LMV9_BABCB</name>
<feature type="compositionally biased region" description="Low complexity" evidence="2">
    <location>
        <begin position="337"/>
        <end position="351"/>
    </location>
</feature>
<organism evidence="4 5">
    <name type="scientific">Babesia caballi</name>
    <dbReference type="NCBI Taxonomy" id="5871"/>
    <lineage>
        <taxon>Eukaryota</taxon>
        <taxon>Sar</taxon>
        <taxon>Alveolata</taxon>
        <taxon>Apicomplexa</taxon>
        <taxon>Aconoidasida</taxon>
        <taxon>Piroplasmida</taxon>
        <taxon>Babesiidae</taxon>
        <taxon>Babesia</taxon>
    </lineage>
</organism>
<gene>
    <name evidence="4" type="ORF">BcabD6B2_08010</name>
</gene>
<dbReference type="RefSeq" id="XP_067713437.1">
    <property type="nucleotide sequence ID" value="XM_067857336.1"/>
</dbReference>
<dbReference type="InterPro" id="IPR012462">
    <property type="entry name" value="UFSP1/2_DUB_cat"/>
</dbReference>
<evidence type="ECO:0000256" key="1">
    <source>
        <dbReference type="ARBA" id="ARBA00022801"/>
    </source>
</evidence>
<feature type="compositionally biased region" description="Basic and acidic residues" evidence="2">
    <location>
        <begin position="355"/>
        <end position="365"/>
    </location>
</feature>
<proteinExistence type="predicted"/>
<feature type="region of interest" description="Disordered" evidence="2">
    <location>
        <begin position="319"/>
        <end position="365"/>
    </location>
</feature>
<keyword evidence="1" id="KW-0378">Hydrolase</keyword>
<dbReference type="AlphaFoldDB" id="A0AAV4LMV9"/>
<dbReference type="PANTHER" id="PTHR48153:SF2">
    <property type="entry name" value="UFM1-SPECIFIC PROTEASE 2"/>
    <property type="match status" value="1"/>
</dbReference>
<dbReference type="Gene3D" id="3.90.70.130">
    <property type="match status" value="1"/>
</dbReference>
<feature type="compositionally biased region" description="Basic and acidic residues" evidence="2">
    <location>
        <begin position="324"/>
        <end position="335"/>
    </location>
</feature>
<keyword evidence="5" id="KW-1185">Reference proteome</keyword>